<comment type="caution">
    <text evidence="1">The sequence shown here is derived from an EMBL/GenBank/DDBJ whole genome shotgun (WGS) entry which is preliminary data.</text>
</comment>
<dbReference type="Pfam" id="PF04445">
    <property type="entry name" value="SAM_MT"/>
    <property type="match status" value="1"/>
</dbReference>
<dbReference type="AlphaFoldDB" id="A0A841Q1X7"/>
<dbReference type="GO" id="GO:0008990">
    <property type="term" value="F:rRNA (guanine-N2-)-methyltransferase activity"/>
    <property type="evidence" value="ECO:0007669"/>
    <property type="project" value="InterPro"/>
</dbReference>
<dbReference type="InterPro" id="IPR029063">
    <property type="entry name" value="SAM-dependent_MTases_sf"/>
</dbReference>
<proteinExistence type="predicted"/>
<keyword evidence="2" id="KW-1185">Reference proteome</keyword>
<accession>A0A841Q1X7</accession>
<evidence type="ECO:0008006" key="3">
    <source>
        <dbReference type="Google" id="ProtNLM"/>
    </source>
</evidence>
<organism evidence="1 2">
    <name type="scientific">Salirhabdus euzebyi</name>
    <dbReference type="NCBI Taxonomy" id="394506"/>
    <lineage>
        <taxon>Bacteria</taxon>
        <taxon>Bacillati</taxon>
        <taxon>Bacillota</taxon>
        <taxon>Bacilli</taxon>
        <taxon>Bacillales</taxon>
        <taxon>Bacillaceae</taxon>
        <taxon>Salirhabdus</taxon>
    </lineage>
</organism>
<evidence type="ECO:0000313" key="1">
    <source>
        <dbReference type="EMBL" id="MBB6452473.1"/>
    </source>
</evidence>
<evidence type="ECO:0000313" key="2">
    <source>
        <dbReference type="Proteomes" id="UP000581688"/>
    </source>
</evidence>
<dbReference type="Gene3D" id="3.40.50.150">
    <property type="entry name" value="Vaccinia Virus protein VP39"/>
    <property type="match status" value="1"/>
</dbReference>
<dbReference type="PANTHER" id="PTHR36112">
    <property type="entry name" value="RIBOSOMAL RNA SMALL SUBUNIT METHYLTRANSFERASE J"/>
    <property type="match status" value="1"/>
</dbReference>
<reference evidence="1 2" key="1">
    <citation type="submission" date="2020-08" db="EMBL/GenBank/DDBJ databases">
        <title>Genomic Encyclopedia of Type Strains, Phase IV (KMG-IV): sequencing the most valuable type-strain genomes for metagenomic binning, comparative biology and taxonomic classification.</title>
        <authorList>
            <person name="Goeker M."/>
        </authorList>
    </citation>
    <scope>NUCLEOTIDE SEQUENCE [LARGE SCALE GENOMIC DNA]</scope>
    <source>
        <strain evidence="1 2">DSM 19612</strain>
    </source>
</reference>
<dbReference type="PANTHER" id="PTHR36112:SF1">
    <property type="entry name" value="RIBOSOMAL RNA SMALL SUBUNIT METHYLTRANSFERASE J"/>
    <property type="match status" value="1"/>
</dbReference>
<gene>
    <name evidence="1" type="ORF">HNQ94_000918</name>
</gene>
<dbReference type="InterPro" id="IPR007536">
    <property type="entry name" value="16SrRNA_methylTrfase_J"/>
</dbReference>
<dbReference type="RefSeq" id="WP_174494874.1">
    <property type="nucleotide sequence ID" value="NZ_CADDWK010000002.1"/>
</dbReference>
<dbReference type="Proteomes" id="UP000581688">
    <property type="component" value="Unassembled WGS sequence"/>
</dbReference>
<sequence>MIITTAGRSPSKLVMKAKKLSTSYGLSYKERGGVSIESLKEQYQDDIVVVGKERLYIAPLYDESNLFFHPNLAMIRAKRMFKGDEDPLISTAKLTEGMSFLDCTLGLASDSIITSIAVGSSGSVMGVEGNPLLYLLAKEGLSSFSSGNHLFDQAMRRIEVFHSDHLSLLQQTKSDSFDVVYFDPMFHSTIDSSSGMNSIRGQAVKSELTKEVIKEAMRVARERVVLKDHWKSDRFAQFGFTQHKRKTSLFHYGTIELN</sequence>
<protein>
    <recommendedName>
        <fullName evidence="3">SAM-dependent methyltransferase</fullName>
    </recommendedName>
</protein>
<dbReference type="SUPFAM" id="SSF53335">
    <property type="entry name" value="S-adenosyl-L-methionine-dependent methyltransferases"/>
    <property type="match status" value="1"/>
</dbReference>
<dbReference type="EMBL" id="JACHGH010000002">
    <property type="protein sequence ID" value="MBB6452473.1"/>
    <property type="molecule type" value="Genomic_DNA"/>
</dbReference>
<name>A0A841Q1X7_9BACI</name>